<dbReference type="OrthoDB" id="257964at2"/>
<dbReference type="AlphaFoldDB" id="A0A4V1L4X5"/>
<organism evidence="1 2">
    <name type="scientific">Granulicella sibirica</name>
    <dbReference type="NCBI Taxonomy" id="2479048"/>
    <lineage>
        <taxon>Bacteria</taxon>
        <taxon>Pseudomonadati</taxon>
        <taxon>Acidobacteriota</taxon>
        <taxon>Terriglobia</taxon>
        <taxon>Terriglobales</taxon>
        <taxon>Acidobacteriaceae</taxon>
        <taxon>Granulicella</taxon>
    </lineage>
</organism>
<evidence type="ECO:0008006" key="3">
    <source>
        <dbReference type="Google" id="ProtNLM"/>
    </source>
</evidence>
<reference evidence="2" key="2">
    <citation type="submission" date="2019-02" db="EMBL/GenBank/DDBJ databases">
        <title>Granulicella sibirica sp. nov., a psychrotolerant acidobacterium isolated from an organic soil layer in forested tundra, West Siberia.</title>
        <authorList>
            <person name="Oshkin I.Y."/>
            <person name="Kulichevskaya I.S."/>
            <person name="Rijpstra W.I.C."/>
            <person name="Sinninghe Damste J.S."/>
            <person name="Rakitin A.L."/>
            <person name="Ravin N.V."/>
            <person name="Dedysh S.N."/>
        </authorList>
    </citation>
    <scope>NUCLEOTIDE SEQUENCE [LARGE SCALE GENOMIC DNA]</scope>
    <source>
        <strain evidence="2">AF10</strain>
    </source>
</reference>
<evidence type="ECO:0000313" key="1">
    <source>
        <dbReference type="EMBL" id="RXH53784.1"/>
    </source>
</evidence>
<protein>
    <recommendedName>
        <fullName evidence="3">DUF4338 domain-containing protein</fullName>
    </recommendedName>
</protein>
<dbReference type="EMBL" id="RDSM01000007">
    <property type="protein sequence ID" value="RXH53784.1"/>
    <property type="molecule type" value="Genomic_DNA"/>
</dbReference>
<gene>
    <name evidence="1" type="ORF">GRAN_5122</name>
</gene>
<dbReference type="Pfam" id="PF14236">
    <property type="entry name" value="DruA"/>
    <property type="match status" value="2"/>
</dbReference>
<sequence>MGQTATLTPNLTVLMPIFRERCASIRKMVRNCRETVSAELIQRIRSSVLAPLTKPTKAQVQEELELLASLSVTIDLIAQGWRVVTISPAVVIEFENGFSPEAEKERIRHVHLIDRDDQLRQPATRTFIKGMEKKRLTKKGWHSIYSVMRDGESLARDLSAIRATPDSGSKLEQLRGAIKPYIQFVERDAYCEHTGLRLMDIWRYFRHTWVNSYKSVPGRSMMILIRDAKVENHPVVGIACLASSVVQQSSRDKWIGWNSESAIEHFRSSTKPKRDAAWLLSEVDRFIKSIYLKDLLDSGLIARSDLRKPTPEIIEKLLKDSERAIRHHRRYPNAAQHKHVATGTVAEWRARAETSLFRSKRSKQLASLLSVRTAFQDQKIGGDATKEAWAQAFENARFRQAVGQIVRMLKGERVGVNMMDITVCGAVAPYNLILGGKLVCILLCSPEVVNGYQRRYEKQTSLIASSMRGAPVHRRAQLVLLCTTSLYGSALSQYSRVKVPAEAIGGKPHEKIEYRSIGLSEGFGSFHISQETLGLMSTLIGRSKEARKVNSIFGEGVNPLMRKIREGMELLGLPSDVLMNHGNKRVVYGVALAKNFRDVLLGFADSAQYNVPRTRDKLRTEMLADFWRQRWLLNRLEKPGLLEKVAKHTTVYPIRHGAQVALPEDGTANSS</sequence>
<dbReference type="Proteomes" id="UP000289437">
    <property type="component" value="Unassembled WGS sequence"/>
</dbReference>
<accession>A0A4V1L4X5</accession>
<reference evidence="1 2" key="1">
    <citation type="submission" date="2018-11" db="EMBL/GenBank/DDBJ databases">
        <authorList>
            <person name="Mardanov A.V."/>
            <person name="Ravin N.V."/>
            <person name="Dedysh S.N."/>
        </authorList>
    </citation>
    <scope>NUCLEOTIDE SEQUENCE [LARGE SCALE GENOMIC DNA]</scope>
    <source>
        <strain evidence="1 2">AF10</strain>
    </source>
</reference>
<evidence type="ECO:0000313" key="2">
    <source>
        <dbReference type="Proteomes" id="UP000289437"/>
    </source>
</evidence>
<keyword evidence="2" id="KW-1185">Reference proteome</keyword>
<proteinExistence type="predicted"/>
<name>A0A4V1L4X5_9BACT</name>
<dbReference type="RefSeq" id="WP_128915693.1">
    <property type="nucleotide sequence ID" value="NZ_RDSM01000007.1"/>
</dbReference>
<dbReference type="InterPro" id="IPR025639">
    <property type="entry name" value="DruA"/>
</dbReference>
<comment type="caution">
    <text evidence="1">The sequence shown here is derived from an EMBL/GenBank/DDBJ whole genome shotgun (WGS) entry which is preliminary data.</text>
</comment>